<dbReference type="GeneID" id="108564571"/>
<reference evidence="2" key="1">
    <citation type="submission" date="2025-08" db="UniProtKB">
        <authorList>
            <consortium name="RefSeq"/>
        </authorList>
    </citation>
    <scope>IDENTIFICATION</scope>
    <source>
        <tissue evidence="2">Whole Larva</tissue>
    </source>
</reference>
<proteinExistence type="predicted"/>
<keyword evidence="1" id="KW-1185">Reference proteome</keyword>
<gene>
    <name evidence="2" type="primary">LOC108564571</name>
</gene>
<feature type="non-terminal residue" evidence="2">
    <location>
        <position position="1"/>
    </location>
</feature>
<accession>A0ABM1MX43</accession>
<organism evidence="1 2">
    <name type="scientific">Nicrophorus vespilloides</name>
    <name type="common">Boreal carrion beetle</name>
    <dbReference type="NCBI Taxonomy" id="110193"/>
    <lineage>
        <taxon>Eukaryota</taxon>
        <taxon>Metazoa</taxon>
        <taxon>Ecdysozoa</taxon>
        <taxon>Arthropoda</taxon>
        <taxon>Hexapoda</taxon>
        <taxon>Insecta</taxon>
        <taxon>Pterygota</taxon>
        <taxon>Neoptera</taxon>
        <taxon>Endopterygota</taxon>
        <taxon>Coleoptera</taxon>
        <taxon>Polyphaga</taxon>
        <taxon>Staphyliniformia</taxon>
        <taxon>Silphidae</taxon>
        <taxon>Nicrophorinae</taxon>
        <taxon>Nicrophorus</taxon>
    </lineage>
</organism>
<evidence type="ECO:0000313" key="2">
    <source>
        <dbReference type="RefSeq" id="XP_017779143.1"/>
    </source>
</evidence>
<evidence type="ECO:0000313" key="1">
    <source>
        <dbReference type="Proteomes" id="UP000695000"/>
    </source>
</evidence>
<protein>
    <submittedName>
        <fullName evidence="2">Uncharacterized protein LOC108564571</fullName>
    </submittedName>
</protein>
<name>A0ABM1MX43_NICVS</name>
<dbReference type="RefSeq" id="XP_017779143.1">
    <property type="nucleotide sequence ID" value="XM_017923654.1"/>
</dbReference>
<dbReference type="Proteomes" id="UP000695000">
    <property type="component" value="Unplaced"/>
</dbReference>
<sequence>ELMVLVGGEMRWYQRRVTVRGGQLILAGCPGELSSALRIPLRQLSLQAGPLPNSLSLVKGKTVLLTLQTSNERSFDLWVKTVAIEVIRQTPLESVRYLDIFTLTENSEKRKSNHPLESPPPTPSCIICPPPNEPSDCNRNTTVINRNLLQPPNAKPSPAVDVLLQRCQSTENYVPVKEKLALFESLCRIGRVNSTEDVSFKVDVGTKRARSMHDLTYCFSTAGVREMCKYFETKLDDEPGCGGRKRFINSDSNLSKVKFTFSRTLQDVSYA</sequence>